<keyword evidence="4" id="KW-1185">Reference proteome</keyword>
<dbReference type="InterPro" id="IPR053140">
    <property type="entry name" value="GDSL_Rv0518-like"/>
</dbReference>
<dbReference type="RefSeq" id="WP_191283142.1">
    <property type="nucleotide sequence ID" value="NZ_BNAI01000003.1"/>
</dbReference>
<evidence type="ECO:0000313" key="4">
    <source>
        <dbReference type="Proteomes" id="UP000617531"/>
    </source>
</evidence>
<evidence type="ECO:0000313" key="3">
    <source>
        <dbReference type="EMBL" id="GHF17502.1"/>
    </source>
</evidence>
<accession>A0A8J3M1H0</accession>
<dbReference type="PANTHER" id="PTHR43784:SF2">
    <property type="entry name" value="GDSL-LIKE LIPASE_ACYLHYDROLASE, PUTATIVE (AFU_ORTHOLOGUE AFUA_2G00820)-RELATED"/>
    <property type="match status" value="1"/>
</dbReference>
<reference evidence="3" key="1">
    <citation type="journal article" date="2014" name="Int. J. Syst. Evol. Microbiol.">
        <title>Complete genome sequence of Corynebacterium casei LMG S-19264T (=DSM 44701T), isolated from a smear-ripened cheese.</title>
        <authorList>
            <consortium name="US DOE Joint Genome Institute (JGI-PGF)"/>
            <person name="Walter F."/>
            <person name="Albersmeier A."/>
            <person name="Kalinowski J."/>
            <person name="Ruckert C."/>
        </authorList>
    </citation>
    <scope>NUCLEOTIDE SEQUENCE</scope>
    <source>
        <strain evidence="3">CGMCC 1.16548</strain>
    </source>
</reference>
<protein>
    <submittedName>
        <fullName evidence="3">SGNH hydrolase</fullName>
    </submittedName>
</protein>
<organism evidence="3 4">
    <name type="scientific">Pseudolysinimonas yzui</name>
    <dbReference type="NCBI Taxonomy" id="2708254"/>
    <lineage>
        <taxon>Bacteria</taxon>
        <taxon>Bacillati</taxon>
        <taxon>Actinomycetota</taxon>
        <taxon>Actinomycetes</taxon>
        <taxon>Micrococcales</taxon>
        <taxon>Microbacteriaceae</taxon>
        <taxon>Pseudolysinimonas</taxon>
    </lineage>
</organism>
<evidence type="ECO:0000256" key="1">
    <source>
        <dbReference type="SAM" id="MobiDB-lite"/>
    </source>
</evidence>
<dbReference type="EMBL" id="BNAI01000003">
    <property type="protein sequence ID" value="GHF17502.1"/>
    <property type="molecule type" value="Genomic_DNA"/>
</dbReference>
<reference evidence="3" key="2">
    <citation type="submission" date="2020-09" db="EMBL/GenBank/DDBJ databases">
        <authorList>
            <person name="Sun Q."/>
            <person name="Zhou Y."/>
        </authorList>
    </citation>
    <scope>NUCLEOTIDE SEQUENCE</scope>
    <source>
        <strain evidence="3">CGMCC 1.16548</strain>
    </source>
</reference>
<dbReference type="GO" id="GO:0016787">
    <property type="term" value="F:hydrolase activity"/>
    <property type="evidence" value="ECO:0007669"/>
    <property type="project" value="UniProtKB-KW"/>
</dbReference>
<dbReference type="CDD" id="cd01832">
    <property type="entry name" value="SGNH_hydrolase_like_1"/>
    <property type="match status" value="1"/>
</dbReference>
<feature type="domain" description="SGNH hydrolase-type esterase" evidence="2">
    <location>
        <begin position="14"/>
        <end position="191"/>
    </location>
</feature>
<proteinExistence type="predicted"/>
<dbReference type="AlphaFoldDB" id="A0A8J3M1H0"/>
<keyword evidence="3" id="KW-0378">Hydrolase</keyword>
<dbReference type="InterPro" id="IPR013830">
    <property type="entry name" value="SGNH_hydro"/>
</dbReference>
<evidence type="ECO:0000259" key="2">
    <source>
        <dbReference type="Pfam" id="PF13472"/>
    </source>
</evidence>
<name>A0A8J3M1H0_9MICO</name>
<dbReference type="PANTHER" id="PTHR43784">
    <property type="entry name" value="GDSL-LIKE LIPASE/ACYLHYDROLASE, PUTATIVE (AFU_ORTHOLOGUE AFUA_2G00820)-RELATED"/>
    <property type="match status" value="1"/>
</dbReference>
<dbReference type="Pfam" id="PF13472">
    <property type="entry name" value="Lipase_GDSL_2"/>
    <property type="match status" value="1"/>
</dbReference>
<comment type="caution">
    <text evidence="3">The sequence shown here is derived from an EMBL/GenBank/DDBJ whole genome shotgun (WGS) entry which is preliminary data.</text>
</comment>
<dbReference type="InterPro" id="IPR036514">
    <property type="entry name" value="SGNH_hydro_sf"/>
</dbReference>
<sequence>MTDTPARQWTRFAALGDSITEGWCDPVIGSGEPWFGWADRLALEIDRHQRARGAARLEFANLAVRGRRVRHVVDDQIPAAIAMRADLVSVLIGGNDLSALRPDPDRLAAQLETGIAQLVRSGATVLLATAYDPGFSPYLRMLRGRAAVFTAHIHAIAAKHGCRVLDLWTIPGLADRSMWSEDRLHPSTRGHLALLAAAASALGLPAPADADPGAATRLPTSVWLRRHLLPWISRRVRQVSSGDGRGPKLPVPTPVGQRQ</sequence>
<dbReference type="Proteomes" id="UP000617531">
    <property type="component" value="Unassembled WGS sequence"/>
</dbReference>
<dbReference type="Gene3D" id="3.40.50.1110">
    <property type="entry name" value="SGNH hydrolase"/>
    <property type="match status" value="1"/>
</dbReference>
<feature type="region of interest" description="Disordered" evidence="1">
    <location>
        <begin position="239"/>
        <end position="259"/>
    </location>
</feature>
<gene>
    <name evidence="3" type="ORF">GCM10011600_17850</name>
</gene>
<dbReference type="SUPFAM" id="SSF52266">
    <property type="entry name" value="SGNH hydrolase"/>
    <property type="match status" value="1"/>
</dbReference>